<dbReference type="InterPro" id="IPR052313">
    <property type="entry name" value="GPIb-IX-V_Complex"/>
</dbReference>
<gene>
    <name evidence="11" type="ORF">MGAL_10B046888</name>
</gene>
<dbReference type="InterPro" id="IPR032675">
    <property type="entry name" value="LRR_dom_sf"/>
</dbReference>
<protein>
    <recommendedName>
        <fullName evidence="10">LRRNT domain-containing protein</fullName>
    </recommendedName>
</protein>
<dbReference type="Proteomes" id="UP000596742">
    <property type="component" value="Unassembled WGS sequence"/>
</dbReference>
<evidence type="ECO:0000256" key="4">
    <source>
        <dbReference type="ARBA" id="ARBA00022729"/>
    </source>
</evidence>
<accession>A0A8B6HD36</accession>
<organism evidence="11 12">
    <name type="scientific">Mytilus galloprovincialis</name>
    <name type="common">Mediterranean mussel</name>
    <dbReference type="NCBI Taxonomy" id="29158"/>
    <lineage>
        <taxon>Eukaryota</taxon>
        <taxon>Metazoa</taxon>
        <taxon>Spiralia</taxon>
        <taxon>Lophotrochozoa</taxon>
        <taxon>Mollusca</taxon>
        <taxon>Bivalvia</taxon>
        <taxon>Autobranchia</taxon>
        <taxon>Pteriomorphia</taxon>
        <taxon>Mytilida</taxon>
        <taxon>Mytiloidea</taxon>
        <taxon>Mytilidae</taxon>
        <taxon>Mytilinae</taxon>
        <taxon>Mytilus</taxon>
    </lineage>
</organism>
<dbReference type="PANTHER" id="PTHR22650">
    <property type="entry name" value="GLYCOPROTEIN IB BETA"/>
    <property type="match status" value="1"/>
</dbReference>
<feature type="domain" description="LRRNT" evidence="10">
    <location>
        <begin position="19"/>
        <end position="51"/>
    </location>
</feature>
<evidence type="ECO:0000256" key="1">
    <source>
        <dbReference type="ARBA" id="ARBA00004479"/>
    </source>
</evidence>
<evidence type="ECO:0000256" key="5">
    <source>
        <dbReference type="ARBA" id="ARBA00022889"/>
    </source>
</evidence>
<feature type="non-terminal residue" evidence="11">
    <location>
        <position position="75"/>
    </location>
</feature>
<feature type="chain" id="PRO_5032404687" description="LRRNT domain-containing protein" evidence="9">
    <location>
        <begin position="20"/>
        <end position="75"/>
    </location>
</feature>
<reference evidence="11" key="1">
    <citation type="submission" date="2018-11" db="EMBL/GenBank/DDBJ databases">
        <authorList>
            <person name="Alioto T."/>
            <person name="Alioto T."/>
        </authorList>
    </citation>
    <scope>NUCLEOTIDE SEQUENCE</scope>
</reference>
<dbReference type="EMBL" id="UYJE01009888">
    <property type="protein sequence ID" value="VDI77819.1"/>
    <property type="molecule type" value="Genomic_DNA"/>
</dbReference>
<keyword evidence="3" id="KW-0812">Transmembrane</keyword>
<dbReference type="Gene3D" id="3.80.10.10">
    <property type="entry name" value="Ribonuclease Inhibitor"/>
    <property type="match status" value="1"/>
</dbReference>
<evidence type="ECO:0000256" key="2">
    <source>
        <dbReference type="ARBA" id="ARBA00022614"/>
    </source>
</evidence>
<evidence type="ECO:0000313" key="12">
    <source>
        <dbReference type="Proteomes" id="UP000596742"/>
    </source>
</evidence>
<sequence>MEKIYSILFIMACTVTVNGCPTLCRCSDTYVNCMSRSFTTVPSNIPSSTTKLYLHRNSITQIDANAFDGLSALGR</sequence>
<dbReference type="OrthoDB" id="6157324at2759"/>
<evidence type="ECO:0000259" key="10">
    <source>
        <dbReference type="SMART" id="SM00013"/>
    </source>
</evidence>
<keyword evidence="5" id="KW-0130">Cell adhesion</keyword>
<feature type="signal peptide" evidence="9">
    <location>
        <begin position="1"/>
        <end position="19"/>
    </location>
</feature>
<dbReference type="PANTHER" id="PTHR22650:SF4">
    <property type="entry name" value="LEUCINE-RICH REPEAT AND TRANSMEMBRANE DOMAIN-CONTAINING PROTEIN 2-LIKE"/>
    <property type="match status" value="1"/>
</dbReference>
<keyword evidence="4 9" id="KW-0732">Signal</keyword>
<keyword evidence="7" id="KW-0472">Membrane</keyword>
<name>A0A8B6HD36_MYTGA</name>
<evidence type="ECO:0000256" key="7">
    <source>
        <dbReference type="ARBA" id="ARBA00023136"/>
    </source>
</evidence>
<keyword evidence="2" id="KW-0433">Leucine-rich repeat</keyword>
<evidence type="ECO:0000256" key="9">
    <source>
        <dbReference type="SAM" id="SignalP"/>
    </source>
</evidence>
<comment type="caution">
    <text evidence="11">The sequence shown here is derived from an EMBL/GenBank/DDBJ whole genome shotgun (WGS) entry which is preliminary data.</text>
</comment>
<keyword evidence="12" id="KW-1185">Reference proteome</keyword>
<keyword evidence="8" id="KW-1015">Disulfide bond</keyword>
<dbReference type="GO" id="GO:0016020">
    <property type="term" value="C:membrane"/>
    <property type="evidence" value="ECO:0007669"/>
    <property type="project" value="UniProtKB-SubCell"/>
</dbReference>
<evidence type="ECO:0000256" key="3">
    <source>
        <dbReference type="ARBA" id="ARBA00022692"/>
    </source>
</evidence>
<evidence type="ECO:0000256" key="6">
    <source>
        <dbReference type="ARBA" id="ARBA00022989"/>
    </source>
</evidence>
<dbReference type="SUPFAM" id="SSF52058">
    <property type="entry name" value="L domain-like"/>
    <property type="match status" value="1"/>
</dbReference>
<keyword evidence="6" id="KW-1133">Transmembrane helix</keyword>
<evidence type="ECO:0000313" key="11">
    <source>
        <dbReference type="EMBL" id="VDI77819.1"/>
    </source>
</evidence>
<comment type="subcellular location">
    <subcellularLocation>
        <location evidence="1">Membrane</location>
        <topology evidence="1">Single-pass type I membrane protein</topology>
    </subcellularLocation>
</comment>
<dbReference type="InterPro" id="IPR000372">
    <property type="entry name" value="LRRNT"/>
</dbReference>
<dbReference type="Pfam" id="PF01462">
    <property type="entry name" value="LRRNT"/>
    <property type="match status" value="1"/>
</dbReference>
<dbReference type="AlphaFoldDB" id="A0A8B6HD36"/>
<proteinExistence type="predicted"/>
<evidence type="ECO:0000256" key="8">
    <source>
        <dbReference type="ARBA" id="ARBA00023157"/>
    </source>
</evidence>
<dbReference type="SMART" id="SM00013">
    <property type="entry name" value="LRRNT"/>
    <property type="match status" value="1"/>
</dbReference>